<comment type="caution">
    <text evidence="6">The sequence shown here is derived from an EMBL/GenBank/DDBJ whole genome shotgun (WGS) entry which is preliminary data.</text>
</comment>
<organism evidence="6 7">
    <name type="scientific">Telluria antibiotica</name>
    <dbReference type="NCBI Taxonomy" id="2717319"/>
    <lineage>
        <taxon>Bacteria</taxon>
        <taxon>Pseudomonadati</taxon>
        <taxon>Pseudomonadota</taxon>
        <taxon>Betaproteobacteria</taxon>
        <taxon>Burkholderiales</taxon>
        <taxon>Oxalobacteraceae</taxon>
        <taxon>Telluria group</taxon>
        <taxon>Telluria</taxon>
    </lineage>
</organism>
<dbReference type="NCBIfam" id="TIGR03170">
    <property type="entry name" value="flgA_cterm"/>
    <property type="match status" value="1"/>
</dbReference>
<dbReference type="InterPro" id="IPR013974">
    <property type="entry name" value="SAF"/>
</dbReference>
<evidence type="ECO:0000313" key="6">
    <source>
        <dbReference type="EMBL" id="NIA55034.1"/>
    </source>
</evidence>
<dbReference type="PANTHER" id="PTHR36307:SF1">
    <property type="entry name" value="FLAGELLA BASAL BODY P-RING FORMATION PROTEIN FLGA"/>
    <property type="match status" value="1"/>
</dbReference>
<keyword evidence="2 4" id="KW-0732">Signal</keyword>
<dbReference type="Pfam" id="PF13144">
    <property type="entry name" value="ChapFlgA"/>
    <property type="match status" value="1"/>
</dbReference>
<dbReference type="SMART" id="SM00858">
    <property type="entry name" value="SAF"/>
    <property type="match status" value="1"/>
</dbReference>
<dbReference type="InterPro" id="IPR039246">
    <property type="entry name" value="Flagellar_FlgA"/>
</dbReference>
<evidence type="ECO:0000256" key="3">
    <source>
        <dbReference type="ARBA" id="ARBA00022764"/>
    </source>
</evidence>
<dbReference type="CDD" id="cd11614">
    <property type="entry name" value="SAF_CpaB_FlgA_like"/>
    <property type="match status" value="1"/>
</dbReference>
<protein>
    <submittedName>
        <fullName evidence="6">Flagellar basal body P-ring formation protein FlgA</fullName>
    </submittedName>
</protein>
<feature type="domain" description="SAF" evidence="5">
    <location>
        <begin position="205"/>
        <end position="266"/>
    </location>
</feature>
<sequence>MMSFLLVRSLRLPLACAIALSPSLASGAAPASAPVLALELRQDVEVDHARILLGDVAALPAGTAPDVAGLDLGAAPRANAVERLTRAQIALLIRRRLQWPAAALAWSGADNVRVQRHAQPVAGAVLGDAAVDAVLAAWGPHFPGLQAHVEAAPADVDIARGAYTITARPLDTTRLPARAAVWLDLLVDGQAQRSVVVPVSFTWQRPAYVARRALAAGSIVRAADFDVQEQNVAGLDAQPAIEIPAAGWRLRRAMQPGQLLARALLPASGTVFPGDTVVVQAHSGAIGIDVPAVVQAEAMPGERVVVRTRHSSETLTGRLTAAGTVLIE</sequence>
<dbReference type="Gene3D" id="3.90.1210.10">
    <property type="entry name" value="Antifreeze-like/N-acetylneuraminic acid synthase C-terminal domain"/>
    <property type="match status" value="1"/>
</dbReference>
<accession>A0ABX0PEJ5</accession>
<feature type="signal peptide" evidence="4">
    <location>
        <begin position="1"/>
        <end position="27"/>
    </location>
</feature>
<dbReference type="Gene3D" id="2.30.30.760">
    <property type="match status" value="1"/>
</dbReference>
<dbReference type="InterPro" id="IPR017585">
    <property type="entry name" value="SAF_FlgA"/>
</dbReference>
<dbReference type="RefSeq" id="WP_166860061.1">
    <property type="nucleotide sequence ID" value="NZ_JAAQOM010000009.1"/>
</dbReference>
<evidence type="ECO:0000256" key="2">
    <source>
        <dbReference type="ARBA" id="ARBA00022729"/>
    </source>
</evidence>
<evidence type="ECO:0000259" key="5">
    <source>
        <dbReference type="SMART" id="SM00858"/>
    </source>
</evidence>
<dbReference type="PANTHER" id="PTHR36307">
    <property type="entry name" value="FLAGELLA BASAL BODY P-RING FORMATION PROTEIN FLGA"/>
    <property type="match status" value="1"/>
</dbReference>
<keyword evidence="6" id="KW-0966">Cell projection</keyword>
<evidence type="ECO:0000256" key="4">
    <source>
        <dbReference type="SAM" id="SignalP"/>
    </source>
</evidence>
<gene>
    <name evidence="6" type="primary">flgA</name>
    <name evidence="6" type="ORF">HAV22_15465</name>
</gene>
<reference evidence="6 7" key="1">
    <citation type="submission" date="2020-03" db="EMBL/GenBank/DDBJ databases">
        <title>Genome sequence of strain Massilia sp. TW-1.</title>
        <authorList>
            <person name="Chaudhary D.K."/>
        </authorList>
    </citation>
    <scope>NUCLEOTIDE SEQUENCE [LARGE SCALE GENOMIC DNA]</scope>
    <source>
        <strain evidence="6 7">TW-1</strain>
    </source>
</reference>
<evidence type="ECO:0000256" key="1">
    <source>
        <dbReference type="ARBA" id="ARBA00004418"/>
    </source>
</evidence>
<evidence type="ECO:0000313" key="7">
    <source>
        <dbReference type="Proteomes" id="UP000716322"/>
    </source>
</evidence>
<name>A0ABX0PEJ5_9BURK</name>
<proteinExistence type="predicted"/>
<keyword evidence="6" id="KW-0282">Flagellum</keyword>
<feature type="chain" id="PRO_5046364173" evidence="4">
    <location>
        <begin position="28"/>
        <end position="328"/>
    </location>
</feature>
<keyword evidence="7" id="KW-1185">Reference proteome</keyword>
<keyword evidence="3" id="KW-0574">Periplasm</keyword>
<keyword evidence="6" id="KW-0969">Cilium</keyword>
<comment type="subcellular location">
    <subcellularLocation>
        <location evidence="1">Periplasm</location>
    </subcellularLocation>
</comment>
<dbReference type="EMBL" id="JAAQOM010000009">
    <property type="protein sequence ID" value="NIA55034.1"/>
    <property type="molecule type" value="Genomic_DNA"/>
</dbReference>
<dbReference type="Proteomes" id="UP000716322">
    <property type="component" value="Unassembled WGS sequence"/>
</dbReference>